<organism evidence="2 3">
    <name type="scientific">Falsibacillus pallidus</name>
    <dbReference type="NCBI Taxonomy" id="493781"/>
    <lineage>
        <taxon>Bacteria</taxon>
        <taxon>Bacillati</taxon>
        <taxon>Bacillota</taxon>
        <taxon>Bacilli</taxon>
        <taxon>Bacillales</taxon>
        <taxon>Bacillaceae</taxon>
        <taxon>Falsibacillus</taxon>
    </lineage>
</organism>
<dbReference type="Proteomes" id="UP000255326">
    <property type="component" value="Unassembled WGS sequence"/>
</dbReference>
<name>A0A370GHB5_9BACI</name>
<keyword evidence="1" id="KW-0175">Coiled coil</keyword>
<dbReference type="EMBL" id="QQAY01000004">
    <property type="protein sequence ID" value="RDI43195.1"/>
    <property type="molecule type" value="Genomic_DNA"/>
</dbReference>
<accession>A0A370GHB5</accession>
<evidence type="ECO:0000313" key="3">
    <source>
        <dbReference type="Proteomes" id="UP000255326"/>
    </source>
</evidence>
<keyword evidence="3" id="KW-1185">Reference proteome</keyword>
<evidence type="ECO:0000256" key="1">
    <source>
        <dbReference type="SAM" id="Coils"/>
    </source>
</evidence>
<reference evidence="2 3" key="1">
    <citation type="submission" date="2018-07" db="EMBL/GenBank/DDBJ databases">
        <title>Genomic Encyclopedia of Type Strains, Phase IV (KMG-IV): sequencing the most valuable type-strain genomes for metagenomic binning, comparative biology and taxonomic classification.</title>
        <authorList>
            <person name="Goeker M."/>
        </authorList>
    </citation>
    <scope>NUCLEOTIDE SEQUENCE [LARGE SCALE GENOMIC DNA]</scope>
    <source>
        <strain evidence="2 3">DSM 25281</strain>
    </source>
</reference>
<feature type="coiled-coil region" evidence="1">
    <location>
        <begin position="93"/>
        <end position="120"/>
    </location>
</feature>
<dbReference type="Pfam" id="PF05816">
    <property type="entry name" value="TelA"/>
    <property type="match status" value="1"/>
</dbReference>
<protein>
    <submittedName>
        <fullName evidence="2">Toxic anion resistance protein TelA</fullName>
    </submittedName>
</protein>
<proteinExistence type="predicted"/>
<dbReference type="InterPro" id="IPR008863">
    <property type="entry name" value="Toxic_anion-R_TelA"/>
</dbReference>
<comment type="caution">
    <text evidence="2">The sequence shown here is derived from an EMBL/GenBank/DDBJ whole genome shotgun (WGS) entry which is preliminary data.</text>
</comment>
<dbReference type="AlphaFoldDB" id="A0A370GHB5"/>
<sequence length="208" mass="24015">MSEDSIIRSRLHAYSSELLTFLNSSRLRQVDKQLKQLIQTIEKADFKKLSAAGGIRGFFRIGRVKKSRSTFSNFKQLEVQIDKLHLHLEMISKNELINELERIEVLKVKYQKLLIELNDQSSSISEDESNWNQSILSEAFSQVLSMEASLNYYLKSVEKVIITTIPSWKKQFQAAMDLAVEAASFKEMNKIHSELLTDISILAYHEKN</sequence>
<evidence type="ECO:0000313" key="2">
    <source>
        <dbReference type="EMBL" id="RDI43195.1"/>
    </source>
</evidence>
<dbReference type="RefSeq" id="WP_114745491.1">
    <property type="nucleotide sequence ID" value="NZ_QQAY01000004.1"/>
</dbReference>
<gene>
    <name evidence="2" type="ORF">DFR59_104250</name>
</gene>